<evidence type="ECO:0000313" key="2">
    <source>
        <dbReference type="Proteomes" id="UP000616499"/>
    </source>
</evidence>
<proteinExistence type="predicted"/>
<protein>
    <recommendedName>
        <fullName evidence="3">DUF3318 domain-containing protein</fullName>
    </recommendedName>
</protein>
<dbReference type="RefSeq" id="WP_188865738.1">
    <property type="nucleotide sequence ID" value="NZ_BMNW01000003.1"/>
</dbReference>
<accession>A0ABQ2GPM9</accession>
<evidence type="ECO:0008006" key="3">
    <source>
        <dbReference type="Google" id="ProtNLM"/>
    </source>
</evidence>
<evidence type="ECO:0000313" key="1">
    <source>
        <dbReference type="EMBL" id="GGM06695.1"/>
    </source>
</evidence>
<dbReference type="Proteomes" id="UP000616499">
    <property type="component" value="Unassembled WGS sequence"/>
</dbReference>
<gene>
    <name evidence="1" type="ORF">GCM10009425_17450</name>
</gene>
<name>A0ABQ2GPM9_9PSED</name>
<comment type="caution">
    <text evidence="1">The sequence shown here is derived from an EMBL/GenBank/DDBJ whole genome shotgun (WGS) entry which is preliminary data.</text>
</comment>
<reference evidence="2" key="1">
    <citation type="journal article" date="2019" name="Int. J. Syst. Evol. Microbiol.">
        <title>The Global Catalogue of Microorganisms (GCM) 10K type strain sequencing project: providing services to taxonomists for standard genome sequencing and annotation.</title>
        <authorList>
            <consortium name="The Broad Institute Genomics Platform"/>
            <consortium name="The Broad Institute Genome Sequencing Center for Infectious Disease"/>
            <person name="Wu L."/>
            <person name="Ma J."/>
        </authorList>
    </citation>
    <scope>NUCLEOTIDE SEQUENCE [LARGE SCALE GENOMIC DNA]</scope>
    <source>
        <strain evidence="2">JCM 13501</strain>
    </source>
</reference>
<dbReference type="EMBL" id="BMNW01000003">
    <property type="protein sequence ID" value="GGM06695.1"/>
    <property type="molecule type" value="Genomic_DNA"/>
</dbReference>
<organism evidence="1 2">
    <name type="scientific">Pseudomonas asuensis</name>
    <dbReference type="NCBI Taxonomy" id="1825787"/>
    <lineage>
        <taxon>Bacteria</taxon>
        <taxon>Pseudomonadati</taxon>
        <taxon>Pseudomonadota</taxon>
        <taxon>Gammaproteobacteria</taxon>
        <taxon>Pseudomonadales</taxon>
        <taxon>Pseudomonadaceae</taxon>
        <taxon>Pseudomonas</taxon>
    </lineage>
</organism>
<keyword evidence="2" id="KW-1185">Reference proteome</keyword>
<sequence length="114" mass="12890">MNQPLTAAVSRQKRKEMVRLRMELYRQQIVYNAEPLHNPLGTLKDMIRPKDVATQSKGPLIIGATLLLSLFGKRLGPIGRLARVGLAVYPFVKRYQAARQGQHTPQQGPHHPYP</sequence>